<protein>
    <recommendedName>
        <fullName evidence="5">Glycosyltransferase</fullName>
    </recommendedName>
</protein>
<dbReference type="CDD" id="cd03801">
    <property type="entry name" value="GT4_PimA-like"/>
    <property type="match status" value="1"/>
</dbReference>
<dbReference type="Gene3D" id="3.40.50.2000">
    <property type="entry name" value="Glycogen Phosphorylase B"/>
    <property type="match status" value="2"/>
</dbReference>
<dbReference type="InterPro" id="IPR001296">
    <property type="entry name" value="Glyco_trans_1"/>
</dbReference>
<evidence type="ECO:0000259" key="1">
    <source>
        <dbReference type="Pfam" id="PF00534"/>
    </source>
</evidence>
<gene>
    <name evidence="3" type="ORF">ADN01_07225</name>
</gene>
<dbReference type="Pfam" id="PF00534">
    <property type="entry name" value="Glycos_transf_1"/>
    <property type="match status" value="1"/>
</dbReference>
<organism evidence="3 4">
    <name type="scientific">Levilinea saccharolytica</name>
    <dbReference type="NCBI Taxonomy" id="229921"/>
    <lineage>
        <taxon>Bacteria</taxon>
        <taxon>Bacillati</taxon>
        <taxon>Chloroflexota</taxon>
        <taxon>Anaerolineae</taxon>
        <taxon>Anaerolineales</taxon>
        <taxon>Anaerolineaceae</taxon>
        <taxon>Levilinea</taxon>
    </lineage>
</organism>
<accession>A0A0P6Y7L5</accession>
<dbReference type="GO" id="GO:0016757">
    <property type="term" value="F:glycosyltransferase activity"/>
    <property type="evidence" value="ECO:0007669"/>
    <property type="project" value="InterPro"/>
</dbReference>
<feature type="domain" description="Glycosyltransferase subfamily 4-like N-terminal" evidence="2">
    <location>
        <begin position="23"/>
        <end position="191"/>
    </location>
</feature>
<evidence type="ECO:0000313" key="4">
    <source>
        <dbReference type="Proteomes" id="UP000050501"/>
    </source>
</evidence>
<dbReference type="STRING" id="229921.ADN01_07225"/>
<dbReference type="EMBL" id="LGCM01000028">
    <property type="protein sequence ID" value="KPL84861.1"/>
    <property type="molecule type" value="Genomic_DNA"/>
</dbReference>
<keyword evidence="4" id="KW-1185">Reference proteome</keyword>
<dbReference type="Pfam" id="PF13579">
    <property type="entry name" value="Glyco_trans_4_4"/>
    <property type="match status" value="1"/>
</dbReference>
<evidence type="ECO:0008006" key="5">
    <source>
        <dbReference type="Google" id="ProtNLM"/>
    </source>
</evidence>
<dbReference type="InterPro" id="IPR050194">
    <property type="entry name" value="Glycosyltransferase_grp1"/>
</dbReference>
<dbReference type="OrthoDB" id="9764657at2"/>
<sequence length="403" mass="46225">MRIVHLTDHYQPWMGYQESYLPQEQQRIGHDVSVITSNRYAKKAKKLIEGGNPKPGTYFEQGVKVHRLPVWFELPTQAGYLLMRGLRDQLAAIKPDVVHCHNILHITGFLAALYQQELGYALVYDTHMSKLNVFHAWESPLRKQIKAWVYKLEAWMTRPWIPKRAKLFVAIGEPEREFVEWVYGKSCPKVEIVRLGADHRKIDFQWQGRQKIRAALGWDENTIVLGHAGVLQPSKQCEMILQAAAQLQSENTGILLIGRIDSEYKEKLVKLSRSLGLEQKLVFQDFVSKDELAGWLSTFDIGIWPGDMTITIIEAMAAGRPVIAVGTPYSQALIEDVGAGYLFEKNQQEELNRLVQAFVFEPEMRSVIGQRSRSAVELHWNWEVIADQFVGLYQQAIEENRKG</sequence>
<evidence type="ECO:0000259" key="2">
    <source>
        <dbReference type="Pfam" id="PF13579"/>
    </source>
</evidence>
<evidence type="ECO:0000313" key="3">
    <source>
        <dbReference type="EMBL" id="KPL84861.1"/>
    </source>
</evidence>
<feature type="domain" description="Glycosyl transferase family 1" evidence="1">
    <location>
        <begin position="209"/>
        <end position="373"/>
    </location>
</feature>
<dbReference type="InterPro" id="IPR028098">
    <property type="entry name" value="Glyco_trans_4-like_N"/>
</dbReference>
<dbReference type="RefSeq" id="WP_062418743.1">
    <property type="nucleotide sequence ID" value="NZ_LGCM01000028.1"/>
</dbReference>
<proteinExistence type="predicted"/>
<dbReference type="Proteomes" id="UP000050501">
    <property type="component" value="Unassembled WGS sequence"/>
</dbReference>
<reference evidence="3 4" key="1">
    <citation type="submission" date="2015-07" db="EMBL/GenBank/DDBJ databases">
        <title>Genome sequence of Levilinea saccharolytica DSM 16555.</title>
        <authorList>
            <person name="Hemp J."/>
            <person name="Ward L.M."/>
            <person name="Pace L.A."/>
            <person name="Fischer W.W."/>
        </authorList>
    </citation>
    <scope>NUCLEOTIDE SEQUENCE [LARGE SCALE GENOMIC DNA]</scope>
    <source>
        <strain evidence="3 4">KIBI-1</strain>
    </source>
</reference>
<name>A0A0P6Y7L5_9CHLR</name>
<dbReference type="PANTHER" id="PTHR45947">
    <property type="entry name" value="SULFOQUINOVOSYL TRANSFERASE SQD2"/>
    <property type="match status" value="1"/>
</dbReference>
<dbReference type="SUPFAM" id="SSF53756">
    <property type="entry name" value="UDP-Glycosyltransferase/glycogen phosphorylase"/>
    <property type="match status" value="1"/>
</dbReference>
<comment type="caution">
    <text evidence="3">The sequence shown here is derived from an EMBL/GenBank/DDBJ whole genome shotgun (WGS) entry which is preliminary data.</text>
</comment>
<dbReference type="AlphaFoldDB" id="A0A0P6Y7L5"/>
<dbReference type="PANTHER" id="PTHR45947:SF3">
    <property type="entry name" value="SULFOQUINOVOSYL TRANSFERASE SQD2"/>
    <property type="match status" value="1"/>
</dbReference>